<keyword evidence="2" id="KW-1185">Reference proteome</keyword>
<proteinExistence type="predicted"/>
<gene>
    <name evidence="1" type="ORF">SSCH_980008</name>
</gene>
<dbReference type="NCBIfam" id="TIGR03912">
    <property type="entry name" value="PylS_Nterm"/>
    <property type="match status" value="1"/>
</dbReference>
<sequence>MDARGTVPGARVSDTQGIVLVLLHLMHREPSPVHDRVEQWIRGMGACVKNASFYPTSDLRHLTSIFHRGFVMSKPKKRYYRKRVDFFRLLSKIKLWPSRTGVLHGIKTIERKGAYAEITTHCGHKFVVSTSKNSRAARWLRNKWAFHACRACRVPDWKLEKYSKTFFAQHYGSRLEEEKQPVR</sequence>
<dbReference type="InterPro" id="IPR023878">
    <property type="entry name" value="Pyrrolysyl-tRNA_ligase_N"/>
</dbReference>
<name>A0A0B7MKL6_9FIRM</name>
<evidence type="ECO:0000313" key="1">
    <source>
        <dbReference type="EMBL" id="CEO90595.1"/>
    </source>
</evidence>
<reference evidence="2" key="1">
    <citation type="submission" date="2015-01" db="EMBL/GenBank/DDBJ databases">
        <authorList>
            <person name="Manzoor Shahid"/>
            <person name="Zubair Saima"/>
        </authorList>
    </citation>
    <scope>NUCLEOTIDE SEQUENCE [LARGE SCALE GENOMIC DNA]</scope>
    <source>
        <strain evidence="2">Sp3</strain>
    </source>
</reference>
<organism evidence="1 2">
    <name type="scientific">Syntrophaceticus schinkii</name>
    <dbReference type="NCBI Taxonomy" id="499207"/>
    <lineage>
        <taxon>Bacteria</taxon>
        <taxon>Bacillati</taxon>
        <taxon>Bacillota</taxon>
        <taxon>Clostridia</taxon>
        <taxon>Thermoanaerobacterales</taxon>
        <taxon>Thermoanaerobacterales Family III. Incertae Sedis</taxon>
        <taxon>Syntrophaceticus</taxon>
    </lineage>
</organism>
<dbReference type="GO" id="GO:0004812">
    <property type="term" value="F:aminoacyl-tRNA ligase activity"/>
    <property type="evidence" value="ECO:0007669"/>
    <property type="project" value="InterPro"/>
</dbReference>
<dbReference type="EMBL" id="CDRZ01000300">
    <property type="protein sequence ID" value="CEO90595.1"/>
    <property type="molecule type" value="Genomic_DNA"/>
</dbReference>
<accession>A0A0B7MKL6</accession>
<dbReference type="Proteomes" id="UP000046155">
    <property type="component" value="Unassembled WGS sequence"/>
</dbReference>
<evidence type="ECO:0000313" key="2">
    <source>
        <dbReference type="Proteomes" id="UP000046155"/>
    </source>
</evidence>
<dbReference type="AlphaFoldDB" id="A0A0B7MKL6"/>
<protein>
    <submittedName>
        <fullName evidence="1">Uncharacterized protein</fullName>
    </submittedName>
</protein>